<evidence type="ECO:0000256" key="4">
    <source>
        <dbReference type="ARBA" id="ARBA00022574"/>
    </source>
</evidence>
<evidence type="ECO:0000256" key="7">
    <source>
        <dbReference type="ARBA" id="ARBA00022763"/>
    </source>
</evidence>
<evidence type="ECO:0000259" key="18">
    <source>
        <dbReference type="Pfam" id="PF05181"/>
    </source>
</evidence>
<proteinExistence type="inferred from homology"/>
<organism evidence="20 21">
    <name type="scientific">Friedmanniomyces simplex</name>
    <dbReference type="NCBI Taxonomy" id="329884"/>
    <lineage>
        <taxon>Eukaryota</taxon>
        <taxon>Fungi</taxon>
        <taxon>Dikarya</taxon>
        <taxon>Ascomycota</taxon>
        <taxon>Pezizomycotina</taxon>
        <taxon>Dothideomycetes</taxon>
        <taxon>Dothideomycetidae</taxon>
        <taxon>Mycosphaerellales</taxon>
        <taxon>Teratosphaeriaceae</taxon>
        <taxon>Friedmanniomyces</taxon>
    </lineage>
</organism>
<feature type="repeat" description="WD" evidence="16">
    <location>
        <begin position="514"/>
        <end position="555"/>
    </location>
</feature>
<keyword evidence="10" id="KW-0805">Transcription regulation</keyword>
<dbReference type="InterPro" id="IPR022656">
    <property type="entry name" value="XPA_C"/>
</dbReference>
<evidence type="ECO:0000256" key="14">
    <source>
        <dbReference type="ARBA" id="ARBA00023242"/>
    </source>
</evidence>
<evidence type="ECO:0000256" key="6">
    <source>
        <dbReference type="ARBA" id="ARBA00022737"/>
    </source>
</evidence>
<evidence type="ECO:0000256" key="12">
    <source>
        <dbReference type="ARBA" id="ARBA00023163"/>
    </source>
</evidence>
<dbReference type="InterPro" id="IPR000465">
    <property type="entry name" value="XPA/RAD14"/>
</dbReference>
<feature type="repeat" description="WD" evidence="16">
    <location>
        <begin position="556"/>
        <end position="597"/>
    </location>
</feature>
<dbReference type="InterPro" id="IPR019775">
    <property type="entry name" value="WD40_repeat_CS"/>
</dbReference>
<dbReference type="Pfam" id="PF05181">
    <property type="entry name" value="XPA_C"/>
    <property type="match status" value="1"/>
</dbReference>
<dbReference type="Pfam" id="PF00400">
    <property type="entry name" value="WD40"/>
    <property type="match status" value="7"/>
</dbReference>
<feature type="compositionally biased region" description="Pro residues" evidence="17">
    <location>
        <begin position="147"/>
        <end position="156"/>
    </location>
</feature>
<feature type="compositionally biased region" description="Low complexity" evidence="17">
    <location>
        <begin position="128"/>
        <end position="146"/>
    </location>
</feature>
<keyword evidence="7" id="KW-0227">DNA damage</keyword>
<feature type="region of interest" description="Disordered" evidence="17">
    <location>
        <begin position="624"/>
        <end position="699"/>
    </location>
</feature>
<comment type="caution">
    <text evidence="20">The sequence shown here is derived from an EMBL/GenBank/DDBJ whole genome shotgun (WGS) entry which is preliminary data.</text>
</comment>
<evidence type="ECO:0000259" key="19">
    <source>
        <dbReference type="Pfam" id="PF08581"/>
    </source>
</evidence>
<evidence type="ECO:0000256" key="13">
    <source>
        <dbReference type="ARBA" id="ARBA00023204"/>
    </source>
</evidence>
<comment type="similarity">
    <text evidence="2">Belongs to the XPA family.</text>
</comment>
<sequence length="973" mass="108166">MYPHRAQQPPPNRLGELLDQVRAEFEAQSHRSNDFDQAIAGQLHELELVKTKIWQLEQTHLGMKSKYEEEIQRLHHELEQRGGPSQPGHGANAQPPPPAIGHGPANLFQGIMAGAGQGGPGLAPPPQDQQGQPGMPGHMQSQGPPVLNAPPGPPNNPFAYGQPQGPALNGYGPQPPQSIASPGPGKPRVGPPHLGGPATPQQGQVNPYPGSPGVARPTPPPQNQQIAPDFQYTHAQLDQIGNQLSELDPEKLPPHFKRQGEDWHAVFNPRVHRRLDVELVFNLAHQSVVCCVRFSQDGRFVATGCNRSAQIFDVNTGKQVCHLQDHQTTPDGDLYIRSVCFSPDGRYLATGAEDKIIRVWDIATKTIRHSFSGHDQDIYSLDFASDGRYIASGSGDRTIRLWDIQENQCVLTLAIEDGVTTVAISPDGRYVAAGSLDKSVRIWDCQTAVMVERTEGEQGHKDSVYSVAFSPTGTHLVSGSLDKTIRMWKLGNREFQQRMQPGSQTTSGECVRVFEGHKDFVLSVALTPDGSWVMSGSKDRGVQFWDPDTGHAQLMLQGHKNSVISVAPSPVGGLFATGSGDMKARIWSPSNSAKAEHDFTFQTADKEVTLSGLAMDITPEQVRRMEESRLKAKALRSQQESASRTAQPSRPGYPVTATAGQKRPYSTVANAVTAPPTNRDARNTPPKPGSNHGLASMQDDTDIRAARKFQKYVEYDFSKMTDTKGGFMTAEDDPHNKALHAPEADGKPANMTMKEWERQQLQRRLRDARAGPFEPGLSVLDKREITKKCRECGSLEIDWQWEELLHCCVCHTCKEKFPERYSLLTKTEAKDDYLLTDPELRDEGLLPHLEKPNPHKSTWNNMMLYLRFQVEEYAFSERKWGSSEALDEEFERRQRETRERKERKFKSKLNELKKRTRVDAYKRARGGGGGEFGDVMGGGRHEHEWGRSVEDPETGMTRKSCVECGMEVEELEF</sequence>
<evidence type="ECO:0000256" key="5">
    <source>
        <dbReference type="ARBA" id="ARBA00022723"/>
    </source>
</evidence>
<evidence type="ECO:0000256" key="1">
    <source>
        <dbReference type="ARBA" id="ARBA00004123"/>
    </source>
</evidence>
<keyword evidence="14" id="KW-0539">Nucleus</keyword>
<dbReference type="SMART" id="SM00320">
    <property type="entry name" value="WD40"/>
    <property type="match status" value="7"/>
</dbReference>
<dbReference type="InterPro" id="IPR036322">
    <property type="entry name" value="WD40_repeat_dom_sf"/>
</dbReference>
<keyword evidence="11" id="KW-0238">DNA-binding</keyword>
<evidence type="ECO:0000313" key="21">
    <source>
        <dbReference type="Proteomes" id="UP000309340"/>
    </source>
</evidence>
<dbReference type="InterPro" id="IPR015943">
    <property type="entry name" value="WD40/YVTN_repeat-like_dom_sf"/>
</dbReference>
<feature type="repeat" description="WD" evidence="16">
    <location>
        <begin position="412"/>
        <end position="453"/>
    </location>
</feature>
<dbReference type="Proteomes" id="UP000309340">
    <property type="component" value="Unassembled WGS sequence"/>
</dbReference>
<dbReference type="PROSITE" id="PS00753">
    <property type="entry name" value="XPA_2"/>
    <property type="match status" value="1"/>
</dbReference>
<evidence type="ECO:0000256" key="8">
    <source>
        <dbReference type="ARBA" id="ARBA00022771"/>
    </source>
</evidence>
<dbReference type="GO" id="GO:0006289">
    <property type="term" value="P:nucleotide-excision repair"/>
    <property type="evidence" value="ECO:0007669"/>
    <property type="project" value="InterPro"/>
</dbReference>
<dbReference type="Gene3D" id="2.130.10.10">
    <property type="entry name" value="YVTN repeat-like/Quinoprotein amine dehydrogenase"/>
    <property type="match status" value="1"/>
</dbReference>
<dbReference type="FunFam" id="2.130.10.10:FF:000111">
    <property type="entry name" value="Transcriptional repressor rco-1"/>
    <property type="match status" value="1"/>
</dbReference>
<dbReference type="Gene3D" id="3.90.530.10">
    <property type="entry name" value="XPA C-terminal domain"/>
    <property type="match status" value="1"/>
</dbReference>
<evidence type="ECO:0000256" key="3">
    <source>
        <dbReference type="ARBA" id="ARBA00022491"/>
    </source>
</evidence>
<dbReference type="GO" id="GO:0003684">
    <property type="term" value="F:damaged DNA binding"/>
    <property type="evidence" value="ECO:0007669"/>
    <property type="project" value="InterPro"/>
</dbReference>
<dbReference type="InterPro" id="IPR013890">
    <property type="entry name" value="Tscrpt_rep_Tup1_N"/>
</dbReference>
<dbReference type="InterPro" id="IPR020472">
    <property type="entry name" value="WD40_PAC1"/>
</dbReference>
<gene>
    <name evidence="20" type="ORF">B0A55_07639</name>
</gene>
<evidence type="ECO:0000313" key="20">
    <source>
        <dbReference type="EMBL" id="TKA69918.1"/>
    </source>
</evidence>
<evidence type="ECO:0000256" key="16">
    <source>
        <dbReference type="PROSITE-ProRule" id="PRU00221"/>
    </source>
</evidence>
<dbReference type="OrthoDB" id="17410at2759"/>
<reference evidence="20 21" key="1">
    <citation type="submission" date="2017-03" db="EMBL/GenBank/DDBJ databases">
        <title>Genomes of endolithic fungi from Antarctica.</title>
        <authorList>
            <person name="Coleine C."/>
            <person name="Masonjones S."/>
            <person name="Stajich J.E."/>
        </authorList>
    </citation>
    <scope>NUCLEOTIDE SEQUENCE [LARGE SCALE GENOMIC DNA]</scope>
    <source>
        <strain evidence="20 21">CCFEE 5184</strain>
    </source>
</reference>
<dbReference type="FunFam" id="3.90.530.10:FF:000003">
    <property type="entry name" value="Dna repair rad14 protein"/>
    <property type="match status" value="1"/>
</dbReference>
<feature type="compositionally biased region" description="Polar residues" evidence="17">
    <location>
        <begin position="636"/>
        <end position="648"/>
    </location>
</feature>
<name>A0A4U0X459_9PEZI</name>
<evidence type="ECO:0000256" key="15">
    <source>
        <dbReference type="ARBA" id="ARBA00072989"/>
    </source>
</evidence>
<dbReference type="PROSITE" id="PS00678">
    <property type="entry name" value="WD_REPEATS_1"/>
    <property type="match status" value="2"/>
</dbReference>
<dbReference type="EMBL" id="NAJQ01000425">
    <property type="protein sequence ID" value="TKA69918.1"/>
    <property type="molecule type" value="Genomic_DNA"/>
</dbReference>
<dbReference type="NCBIfam" id="TIGR00598">
    <property type="entry name" value="rad14"/>
    <property type="match status" value="1"/>
</dbReference>
<dbReference type="InterPro" id="IPR022658">
    <property type="entry name" value="XPA_CS"/>
</dbReference>
<dbReference type="InterPro" id="IPR037129">
    <property type="entry name" value="XPA_sf"/>
</dbReference>
<dbReference type="PRINTS" id="PR00320">
    <property type="entry name" value="GPROTEINBRPT"/>
</dbReference>
<evidence type="ECO:0000256" key="11">
    <source>
        <dbReference type="ARBA" id="ARBA00023125"/>
    </source>
</evidence>
<dbReference type="InterPro" id="IPR001680">
    <property type="entry name" value="WD40_rpt"/>
</dbReference>
<keyword evidence="5" id="KW-0479">Metal-binding</keyword>
<keyword evidence="3" id="KW-0678">Repressor</keyword>
<evidence type="ECO:0000256" key="10">
    <source>
        <dbReference type="ARBA" id="ARBA00023015"/>
    </source>
</evidence>
<keyword evidence="4 16" id="KW-0853">WD repeat</keyword>
<dbReference type="CDD" id="cd21077">
    <property type="entry name" value="DBD_Rad14"/>
    <property type="match status" value="1"/>
</dbReference>
<dbReference type="CDD" id="cd00200">
    <property type="entry name" value="WD40"/>
    <property type="match status" value="1"/>
</dbReference>
<feature type="region of interest" description="Disordered" evidence="17">
    <location>
        <begin position="923"/>
        <end position="958"/>
    </location>
</feature>
<dbReference type="GO" id="GO:0008270">
    <property type="term" value="F:zinc ion binding"/>
    <property type="evidence" value="ECO:0007669"/>
    <property type="project" value="UniProtKB-KW"/>
</dbReference>
<keyword evidence="21" id="KW-1185">Reference proteome</keyword>
<feature type="repeat" description="WD" evidence="16">
    <location>
        <begin position="336"/>
        <end position="370"/>
    </location>
</feature>
<evidence type="ECO:0000256" key="17">
    <source>
        <dbReference type="SAM" id="MobiDB-lite"/>
    </source>
</evidence>
<dbReference type="PANTHER" id="PTHR19848">
    <property type="entry name" value="WD40 REPEAT PROTEIN"/>
    <property type="match status" value="1"/>
</dbReference>
<keyword evidence="12" id="KW-0804">Transcription</keyword>
<dbReference type="GO" id="GO:0005634">
    <property type="term" value="C:nucleus"/>
    <property type="evidence" value="ECO:0007669"/>
    <property type="project" value="UniProtKB-SubCell"/>
</dbReference>
<keyword evidence="6" id="KW-0677">Repeat</keyword>
<dbReference type="SUPFAM" id="SSF46955">
    <property type="entry name" value="Putative DNA-binding domain"/>
    <property type="match status" value="1"/>
</dbReference>
<comment type="subcellular location">
    <subcellularLocation>
        <location evidence="1">Nucleus</location>
    </subcellularLocation>
</comment>
<dbReference type="InterPro" id="IPR009061">
    <property type="entry name" value="DNA-bd_dom_put_sf"/>
</dbReference>
<keyword evidence="9" id="KW-0862">Zinc</keyword>
<dbReference type="PROSITE" id="PS50294">
    <property type="entry name" value="WD_REPEATS_REGION"/>
    <property type="match status" value="6"/>
</dbReference>
<dbReference type="AlphaFoldDB" id="A0A4U0X459"/>
<keyword evidence="8" id="KW-0863">Zinc-finger</keyword>
<accession>A0A4U0X459</accession>
<feature type="region of interest" description="Disordered" evidence="17">
    <location>
        <begin position="80"/>
        <end position="226"/>
    </location>
</feature>
<protein>
    <recommendedName>
        <fullName evidence="15">DNA repair protein RAD14</fullName>
    </recommendedName>
</protein>
<feature type="compositionally biased region" description="Gly residues" evidence="17">
    <location>
        <begin position="926"/>
        <end position="938"/>
    </location>
</feature>
<dbReference type="SUPFAM" id="SSF50978">
    <property type="entry name" value="WD40 repeat-like"/>
    <property type="match status" value="1"/>
</dbReference>
<feature type="compositionally biased region" description="Basic and acidic residues" evidence="17">
    <location>
        <begin position="939"/>
        <end position="950"/>
    </location>
</feature>
<feature type="repeat" description="WD" evidence="16">
    <location>
        <begin position="371"/>
        <end position="412"/>
    </location>
</feature>
<keyword evidence="13" id="KW-0234">DNA repair</keyword>
<feature type="repeat" description="WD" evidence="16">
    <location>
        <begin position="457"/>
        <end position="498"/>
    </location>
</feature>
<feature type="domain" description="Transcriptional repressor Tup1 N-terminal" evidence="19">
    <location>
        <begin position="13"/>
        <end position="82"/>
    </location>
</feature>
<dbReference type="Gene3D" id="1.20.5.340">
    <property type="match status" value="1"/>
</dbReference>
<dbReference type="PROSITE" id="PS50082">
    <property type="entry name" value="WD_REPEATS_2"/>
    <property type="match status" value="6"/>
</dbReference>
<dbReference type="Pfam" id="PF08581">
    <property type="entry name" value="Tup_N"/>
    <property type="match status" value="1"/>
</dbReference>
<dbReference type="STRING" id="329884.A0A4U0X459"/>
<dbReference type="PANTHER" id="PTHR19848:SF8">
    <property type="entry name" value="F-BOX AND WD REPEAT DOMAIN CONTAINING 7"/>
    <property type="match status" value="1"/>
</dbReference>
<evidence type="ECO:0000256" key="9">
    <source>
        <dbReference type="ARBA" id="ARBA00022833"/>
    </source>
</evidence>
<feature type="domain" description="XPA C-terminal" evidence="18">
    <location>
        <begin position="820"/>
        <end position="870"/>
    </location>
</feature>
<evidence type="ECO:0000256" key="2">
    <source>
        <dbReference type="ARBA" id="ARBA00005548"/>
    </source>
</evidence>